<keyword evidence="4 6" id="KW-1133">Transmembrane helix</keyword>
<keyword evidence="8" id="KW-1185">Reference proteome</keyword>
<evidence type="ECO:0000256" key="3">
    <source>
        <dbReference type="ARBA" id="ARBA00022692"/>
    </source>
</evidence>
<evidence type="ECO:0000256" key="5">
    <source>
        <dbReference type="ARBA" id="ARBA00023136"/>
    </source>
</evidence>
<comment type="caution">
    <text evidence="7">The sequence shown here is derived from an EMBL/GenBank/DDBJ whole genome shotgun (WGS) entry which is preliminary data.</text>
</comment>
<dbReference type="InterPro" id="IPR050833">
    <property type="entry name" value="Poly_Biosynth_Transport"/>
</dbReference>
<evidence type="ECO:0000256" key="4">
    <source>
        <dbReference type="ARBA" id="ARBA00022989"/>
    </source>
</evidence>
<feature type="transmembrane region" description="Helical" evidence="6">
    <location>
        <begin position="146"/>
        <end position="166"/>
    </location>
</feature>
<feature type="transmembrane region" description="Helical" evidence="6">
    <location>
        <begin position="359"/>
        <end position="380"/>
    </location>
</feature>
<dbReference type="GO" id="GO:0005886">
    <property type="term" value="C:plasma membrane"/>
    <property type="evidence" value="ECO:0007669"/>
    <property type="project" value="UniProtKB-SubCell"/>
</dbReference>
<keyword evidence="5 6" id="KW-0472">Membrane</keyword>
<feature type="transmembrane region" description="Helical" evidence="6">
    <location>
        <begin position="386"/>
        <end position="407"/>
    </location>
</feature>
<feature type="transmembrane region" description="Helical" evidence="6">
    <location>
        <begin position="439"/>
        <end position="457"/>
    </location>
</feature>
<feature type="transmembrane region" description="Helical" evidence="6">
    <location>
        <begin position="115"/>
        <end position="134"/>
    </location>
</feature>
<dbReference type="InterPro" id="IPR002797">
    <property type="entry name" value="Polysacc_synth"/>
</dbReference>
<keyword evidence="3 6" id="KW-0812">Transmembrane</keyword>
<proteinExistence type="predicted"/>
<evidence type="ECO:0000256" key="6">
    <source>
        <dbReference type="SAM" id="Phobius"/>
    </source>
</evidence>
<feature type="transmembrane region" description="Helical" evidence="6">
    <location>
        <begin position="414"/>
        <end position="433"/>
    </location>
</feature>
<feature type="transmembrane region" description="Helical" evidence="6">
    <location>
        <begin position="43"/>
        <end position="64"/>
    </location>
</feature>
<evidence type="ECO:0000313" key="7">
    <source>
        <dbReference type="EMBL" id="TWD13923.1"/>
    </source>
</evidence>
<name>A0A560W8H1_9MICO</name>
<evidence type="ECO:0000256" key="1">
    <source>
        <dbReference type="ARBA" id="ARBA00004651"/>
    </source>
</evidence>
<feature type="transmembrane region" description="Helical" evidence="6">
    <location>
        <begin position="290"/>
        <end position="310"/>
    </location>
</feature>
<feature type="transmembrane region" description="Helical" evidence="6">
    <location>
        <begin position="85"/>
        <end position="109"/>
    </location>
</feature>
<dbReference type="AlphaFoldDB" id="A0A560W8H1"/>
<reference evidence="7 8" key="1">
    <citation type="submission" date="2019-06" db="EMBL/GenBank/DDBJ databases">
        <title>Sequencing the genomes of 1000 actinobacteria strains.</title>
        <authorList>
            <person name="Klenk H.-P."/>
        </authorList>
    </citation>
    <scope>NUCLEOTIDE SEQUENCE [LARGE SCALE GENOMIC DNA]</scope>
    <source>
        <strain evidence="7 8">DSM 18935</strain>
    </source>
</reference>
<feature type="transmembrane region" description="Helical" evidence="6">
    <location>
        <begin position="12"/>
        <end position="37"/>
    </location>
</feature>
<organism evidence="7 8">
    <name type="scientific">Marihabitans asiaticum</name>
    <dbReference type="NCBI Taxonomy" id="415218"/>
    <lineage>
        <taxon>Bacteria</taxon>
        <taxon>Bacillati</taxon>
        <taxon>Actinomycetota</taxon>
        <taxon>Actinomycetes</taxon>
        <taxon>Micrococcales</taxon>
        <taxon>Intrasporangiaceae</taxon>
        <taxon>Marihabitans</taxon>
    </lineage>
</organism>
<comment type="subcellular location">
    <subcellularLocation>
        <location evidence="1">Cell membrane</location>
        <topology evidence="1">Multi-pass membrane protein</topology>
    </subcellularLocation>
</comment>
<sequence length="479" mass="49663">MTTTDARQMTRAGLTLGVGEIIGKLATLVMLGVLARVLGVADFGVFSLGLGLGVLLGAVATLGMDQRLVQLAGQEPESLSARLSSLLALRLTLALAVIAGAAVVLPQVLSDWREALVAIILVVAGSTDSIIEAFRSAASSRHHQSGPAVVLVIQRCLALVLVLTALHLDGGMVGAAGAYLLAAAVGALLMAVTAYRGADILPRPRLVSRAHVRDFTAAIRVTGLNELTAMALFRVDVLLIAWLAGTVAVGHYTAAYRLLETVLFISWSVTRVILPALADSSPASPDRSRTMTGALVIVIAAYLPYGAVLLVRGDEILGLLFGAPFADPTIIGWLALAPLLFAIAQIYTSALLAVRPDPAVLAASVAALVVDIGLGLLLIPRWGAPAAAAATTLSYAVQAVVVVRALGGVVAAAALIRSVLVCLAATLLALLTMLLPLPLLPALVLAGVVYTVIWWTATTRWDRPTHQLVRTVTRRGVPG</sequence>
<keyword evidence="2" id="KW-1003">Cell membrane</keyword>
<evidence type="ECO:0000256" key="2">
    <source>
        <dbReference type="ARBA" id="ARBA00022475"/>
    </source>
</evidence>
<protein>
    <submittedName>
        <fullName evidence="7">O-antigen/teichoic acid export membrane protein</fullName>
    </submittedName>
</protein>
<dbReference type="PANTHER" id="PTHR30250">
    <property type="entry name" value="PST FAMILY PREDICTED COLANIC ACID TRANSPORTER"/>
    <property type="match status" value="1"/>
</dbReference>
<dbReference type="Proteomes" id="UP000315628">
    <property type="component" value="Unassembled WGS sequence"/>
</dbReference>
<evidence type="ECO:0000313" key="8">
    <source>
        <dbReference type="Proteomes" id="UP000315628"/>
    </source>
</evidence>
<dbReference type="OrthoDB" id="3773259at2"/>
<dbReference type="EMBL" id="VIUW01000004">
    <property type="protein sequence ID" value="TWD13923.1"/>
    <property type="molecule type" value="Genomic_DNA"/>
</dbReference>
<dbReference type="PANTHER" id="PTHR30250:SF11">
    <property type="entry name" value="O-ANTIGEN TRANSPORTER-RELATED"/>
    <property type="match status" value="1"/>
</dbReference>
<gene>
    <name evidence="7" type="ORF">FB557_2567</name>
</gene>
<dbReference type="Pfam" id="PF01943">
    <property type="entry name" value="Polysacc_synt"/>
    <property type="match status" value="1"/>
</dbReference>
<feature type="transmembrane region" description="Helical" evidence="6">
    <location>
        <begin position="330"/>
        <end position="352"/>
    </location>
</feature>
<dbReference type="RefSeq" id="WP_144857975.1">
    <property type="nucleotide sequence ID" value="NZ_BAAAYT010000002.1"/>
</dbReference>
<accession>A0A560W8H1</accession>
<feature type="transmembrane region" description="Helical" evidence="6">
    <location>
        <begin position="172"/>
        <end position="195"/>
    </location>
</feature>